<dbReference type="InterPro" id="IPR011994">
    <property type="entry name" value="Cytidylate_kinase_dom"/>
</dbReference>
<reference evidence="10" key="1">
    <citation type="submission" date="2020-02" db="EMBL/GenBank/DDBJ databases">
        <authorList>
            <person name="Meier V. D."/>
        </authorList>
    </citation>
    <scope>NUCLEOTIDE SEQUENCE</scope>
    <source>
        <strain evidence="10">AVDCRST_MAG10</strain>
    </source>
</reference>
<evidence type="ECO:0000256" key="7">
    <source>
        <dbReference type="ARBA" id="ARBA00048478"/>
    </source>
</evidence>
<dbReference type="AlphaFoldDB" id="A0A6J4H2Y9"/>
<dbReference type="InterPro" id="IPR003136">
    <property type="entry name" value="Cytidylate_kin"/>
</dbReference>
<comment type="catalytic activity">
    <reaction evidence="6 8">
        <text>dCMP + ATP = dCDP + ADP</text>
        <dbReference type="Rhea" id="RHEA:25094"/>
        <dbReference type="ChEBI" id="CHEBI:30616"/>
        <dbReference type="ChEBI" id="CHEBI:57566"/>
        <dbReference type="ChEBI" id="CHEBI:58593"/>
        <dbReference type="ChEBI" id="CHEBI:456216"/>
        <dbReference type="EC" id="2.7.4.25"/>
    </reaction>
</comment>
<sequence>MRVVAIDGPVGSGKSTVAKAVAERLDLPYMESGAMYRVAALAALRRGIDPEAEGAADALTELVAEVDMEVGDRVLLDGVDVTADLRSKQVGRAVSAVAAMPGVRSELVRRQREWAEEHGGGVIEGRDIGSVVFPDAELKVFLTASAGERARRRELDETADDLARRDLLDSTRAVSPLIVPQGAVVVDTTARPIDEVVDEIVAMLK</sequence>
<evidence type="ECO:0000256" key="8">
    <source>
        <dbReference type="HAMAP-Rule" id="MF_00238"/>
    </source>
</evidence>
<dbReference type="PANTHER" id="PTHR21299">
    <property type="entry name" value="CYTIDYLATE KINASE/PANTOATE-BETA-ALANINE LIGASE"/>
    <property type="match status" value="1"/>
</dbReference>
<evidence type="ECO:0000256" key="2">
    <source>
        <dbReference type="ARBA" id="ARBA00022679"/>
    </source>
</evidence>
<dbReference type="Pfam" id="PF02224">
    <property type="entry name" value="Cytidylate_kin"/>
    <property type="match status" value="1"/>
</dbReference>
<evidence type="ECO:0000256" key="1">
    <source>
        <dbReference type="ARBA" id="ARBA00009427"/>
    </source>
</evidence>
<name>A0A6J4H2Y9_9ACTN</name>
<comment type="catalytic activity">
    <reaction evidence="7 8">
        <text>CMP + ATP = CDP + ADP</text>
        <dbReference type="Rhea" id="RHEA:11600"/>
        <dbReference type="ChEBI" id="CHEBI:30616"/>
        <dbReference type="ChEBI" id="CHEBI:58069"/>
        <dbReference type="ChEBI" id="CHEBI:60377"/>
        <dbReference type="ChEBI" id="CHEBI:456216"/>
        <dbReference type="EC" id="2.7.4.25"/>
    </reaction>
</comment>
<evidence type="ECO:0000313" key="10">
    <source>
        <dbReference type="EMBL" id="CAA9212889.1"/>
    </source>
</evidence>
<dbReference type="GO" id="GO:0005524">
    <property type="term" value="F:ATP binding"/>
    <property type="evidence" value="ECO:0007669"/>
    <property type="project" value="UniProtKB-UniRule"/>
</dbReference>
<dbReference type="NCBIfam" id="TIGR00017">
    <property type="entry name" value="cmk"/>
    <property type="match status" value="1"/>
</dbReference>
<evidence type="ECO:0000256" key="6">
    <source>
        <dbReference type="ARBA" id="ARBA00047615"/>
    </source>
</evidence>
<feature type="domain" description="Cytidylate kinase" evidence="9">
    <location>
        <begin position="4"/>
        <end position="204"/>
    </location>
</feature>
<evidence type="ECO:0000259" key="9">
    <source>
        <dbReference type="Pfam" id="PF02224"/>
    </source>
</evidence>
<dbReference type="EC" id="2.7.4.25" evidence="8"/>
<dbReference type="GO" id="GO:0036431">
    <property type="term" value="F:dCMP kinase activity"/>
    <property type="evidence" value="ECO:0007669"/>
    <property type="project" value="InterPro"/>
</dbReference>
<accession>A0A6J4H2Y9</accession>
<keyword evidence="3 8" id="KW-0547">Nucleotide-binding</keyword>
<dbReference type="CDD" id="cd02020">
    <property type="entry name" value="CMPK"/>
    <property type="match status" value="1"/>
</dbReference>
<dbReference type="PANTHER" id="PTHR21299:SF2">
    <property type="entry name" value="CYTIDYLATE KINASE"/>
    <property type="match status" value="1"/>
</dbReference>
<comment type="subcellular location">
    <subcellularLocation>
        <location evidence="8">Cytoplasm</location>
    </subcellularLocation>
</comment>
<evidence type="ECO:0000256" key="5">
    <source>
        <dbReference type="ARBA" id="ARBA00022840"/>
    </source>
</evidence>
<dbReference type="Gene3D" id="3.40.50.300">
    <property type="entry name" value="P-loop containing nucleotide triphosphate hydrolases"/>
    <property type="match status" value="1"/>
</dbReference>
<evidence type="ECO:0000256" key="4">
    <source>
        <dbReference type="ARBA" id="ARBA00022777"/>
    </source>
</evidence>
<dbReference type="GO" id="GO:0015949">
    <property type="term" value="P:nucleobase-containing small molecule interconversion"/>
    <property type="evidence" value="ECO:0007669"/>
    <property type="project" value="TreeGrafter"/>
</dbReference>
<dbReference type="EMBL" id="CADCTB010000014">
    <property type="protein sequence ID" value="CAA9212889.1"/>
    <property type="molecule type" value="Genomic_DNA"/>
</dbReference>
<protein>
    <recommendedName>
        <fullName evidence="8">Cytidylate kinase</fullName>
        <shortName evidence="8">CK</shortName>
        <ecNumber evidence="8">2.7.4.25</ecNumber>
    </recommendedName>
    <alternativeName>
        <fullName evidence="8">Cytidine monophosphate kinase</fullName>
        <shortName evidence="8">CMP kinase</shortName>
    </alternativeName>
</protein>
<evidence type="ECO:0000256" key="3">
    <source>
        <dbReference type="ARBA" id="ARBA00022741"/>
    </source>
</evidence>
<proteinExistence type="inferred from homology"/>
<dbReference type="HAMAP" id="MF_00238">
    <property type="entry name" value="Cytidyl_kinase_type1"/>
    <property type="match status" value="1"/>
</dbReference>
<dbReference type="InterPro" id="IPR027417">
    <property type="entry name" value="P-loop_NTPase"/>
</dbReference>
<keyword evidence="5 8" id="KW-0067">ATP-binding</keyword>
<keyword evidence="4 8" id="KW-0418">Kinase</keyword>
<dbReference type="GO" id="GO:0006220">
    <property type="term" value="P:pyrimidine nucleotide metabolic process"/>
    <property type="evidence" value="ECO:0007669"/>
    <property type="project" value="UniProtKB-UniRule"/>
</dbReference>
<gene>
    <name evidence="8" type="primary">cmk</name>
    <name evidence="10" type="ORF">AVDCRST_MAG10-218</name>
</gene>
<keyword evidence="2 8" id="KW-0808">Transferase</keyword>
<organism evidence="10">
    <name type="scientific">uncultured Acidimicrobiales bacterium</name>
    <dbReference type="NCBI Taxonomy" id="310071"/>
    <lineage>
        <taxon>Bacteria</taxon>
        <taxon>Bacillati</taxon>
        <taxon>Actinomycetota</taxon>
        <taxon>Acidimicrobiia</taxon>
        <taxon>Acidimicrobiales</taxon>
        <taxon>environmental samples</taxon>
    </lineage>
</organism>
<comment type="similarity">
    <text evidence="1 8">Belongs to the cytidylate kinase family. Type 1 subfamily.</text>
</comment>
<feature type="binding site" evidence="8">
    <location>
        <begin position="8"/>
        <end position="16"/>
    </location>
    <ligand>
        <name>ATP</name>
        <dbReference type="ChEBI" id="CHEBI:30616"/>
    </ligand>
</feature>
<dbReference type="GO" id="GO:0005829">
    <property type="term" value="C:cytosol"/>
    <property type="evidence" value="ECO:0007669"/>
    <property type="project" value="TreeGrafter"/>
</dbReference>
<dbReference type="SUPFAM" id="SSF52540">
    <property type="entry name" value="P-loop containing nucleoside triphosphate hydrolases"/>
    <property type="match status" value="1"/>
</dbReference>
<keyword evidence="8" id="KW-0963">Cytoplasm</keyword>